<reference evidence="4 5" key="1">
    <citation type="journal article" date="2018" name="New Phytol.">
        <title>Phylogenomics of Endogonaceae and evolution of mycorrhizas within Mucoromycota.</title>
        <authorList>
            <person name="Chang Y."/>
            <person name="Desiro A."/>
            <person name="Na H."/>
            <person name="Sandor L."/>
            <person name="Lipzen A."/>
            <person name="Clum A."/>
            <person name="Barry K."/>
            <person name="Grigoriev I.V."/>
            <person name="Martin F.M."/>
            <person name="Stajich J.E."/>
            <person name="Smith M.E."/>
            <person name="Bonito G."/>
            <person name="Spatafora J.W."/>
        </authorList>
    </citation>
    <scope>NUCLEOTIDE SEQUENCE [LARGE SCALE GENOMIC DNA]</scope>
    <source>
        <strain evidence="4 5">AD002</strain>
    </source>
</reference>
<feature type="region of interest" description="Disordered" evidence="2">
    <location>
        <begin position="676"/>
        <end position="749"/>
    </location>
</feature>
<name>A0A433QLA8_9FUNG</name>
<organism evidence="4 5">
    <name type="scientific">Jimgerdemannia flammicorona</name>
    <dbReference type="NCBI Taxonomy" id="994334"/>
    <lineage>
        <taxon>Eukaryota</taxon>
        <taxon>Fungi</taxon>
        <taxon>Fungi incertae sedis</taxon>
        <taxon>Mucoromycota</taxon>
        <taxon>Mucoromycotina</taxon>
        <taxon>Endogonomycetes</taxon>
        <taxon>Endogonales</taxon>
        <taxon>Endogonaceae</taxon>
        <taxon>Jimgerdemannia</taxon>
    </lineage>
</organism>
<evidence type="ECO:0000313" key="5">
    <source>
        <dbReference type="Proteomes" id="UP000274822"/>
    </source>
</evidence>
<dbReference type="GO" id="GO:0008157">
    <property type="term" value="F:protein phosphatase 1 binding"/>
    <property type="evidence" value="ECO:0007669"/>
    <property type="project" value="TreeGrafter"/>
</dbReference>
<feature type="compositionally biased region" description="Polar residues" evidence="2">
    <location>
        <begin position="691"/>
        <end position="708"/>
    </location>
</feature>
<keyword evidence="5" id="KW-1185">Reference proteome</keyword>
<protein>
    <recommendedName>
        <fullName evidence="3">C3H1-type domain-containing protein</fullName>
    </recommendedName>
</protein>
<feature type="compositionally biased region" description="Basic and acidic residues" evidence="2">
    <location>
        <begin position="13"/>
        <end position="23"/>
    </location>
</feature>
<feature type="region of interest" description="Disordered" evidence="2">
    <location>
        <begin position="73"/>
        <end position="111"/>
    </location>
</feature>
<dbReference type="PROSITE" id="PS50103">
    <property type="entry name" value="ZF_C3H1"/>
    <property type="match status" value="1"/>
</dbReference>
<evidence type="ECO:0000313" key="4">
    <source>
        <dbReference type="EMBL" id="RUS30572.1"/>
    </source>
</evidence>
<feature type="compositionally biased region" description="Acidic residues" evidence="2">
    <location>
        <begin position="714"/>
        <end position="723"/>
    </location>
</feature>
<dbReference type="Proteomes" id="UP000274822">
    <property type="component" value="Unassembled WGS sequence"/>
</dbReference>
<dbReference type="GO" id="GO:0008270">
    <property type="term" value="F:zinc ion binding"/>
    <property type="evidence" value="ECO:0007669"/>
    <property type="project" value="UniProtKB-KW"/>
</dbReference>
<feature type="region of interest" description="Disordered" evidence="2">
    <location>
        <begin position="614"/>
        <end position="652"/>
    </location>
</feature>
<keyword evidence="1" id="KW-0863">Zinc-finger</keyword>
<feature type="compositionally biased region" description="Low complexity" evidence="2">
    <location>
        <begin position="88"/>
        <end position="98"/>
    </location>
</feature>
<evidence type="ECO:0000256" key="2">
    <source>
        <dbReference type="SAM" id="MobiDB-lite"/>
    </source>
</evidence>
<proteinExistence type="predicted"/>
<gene>
    <name evidence="4" type="ORF">BC938DRAFT_479233</name>
</gene>
<feature type="region of interest" description="Disordered" evidence="2">
    <location>
        <begin position="11"/>
        <end position="44"/>
    </location>
</feature>
<comment type="caution">
    <text evidence="4">The sequence shown here is derived from an EMBL/GenBank/DDBJ whole genome shotgun (WGS) entry which is preliminary data.</text>
</comment>
<dbReference type="GO" id="GO:0072357">
    <property type="term" value="C:PTW/PP1 phosphatase complex"/>
    <property type="evidence" value="ECO:0007669"/>
    <property type="project" value="TreeGrafter"/>
</dbReference>
<dbReference type="AlphaFoldDB" id="A0A433QLA8"/>
<evidence type="ECO:0000256" key="1">
    <source>
        <dbReference type="PROSITE-ProRule" id="PRU00723"/>
    </source>
</evidence>
<keyword evidence="1" id="KW-0479">Metal-binding</keyword>
<feature type="compositionally biased region" description="Polar residues" evidence="2">
    <location>
        <begin position="614"/>
        <end position="642"/>
    </location>
</feature>
<dbReference type="PANTHER" id="PTHR46557">
    <property type="entry name" value="SERINE/THREONINE-PROTEIN PHOSPHATASE 1 REGULATORY SUBUNIT 10-RELATED"/>
    <property type="match status" value="1"/>
</dbReference>
<evidence type="ECO:0000259" key="3">
    <source>
        <dbReference type="PROSITE" id="PS50103"/>
    </source>
</evidence>
<dbReference type="GO" id="GO:0000785">
    <property type="term" value="C:chromatin"/>
    <property type="evidence" value="ECO:0007669"/>
    <property type="project" value="TreeGrafter"/>
</dbReference>
<feature type="domain" description="C3H1-type" evidence="3">
    <location>
        <begin position="757"/>
        <end position="776"/>
    </location>
</feature>
<dbReference type="InterPro" id="IPR000571">
    <property type="entry name" value="Znf_CCCH"/>
</dbReference>
<feature type="zinc finger region" description="C3H1-type" evidence="1">
    <location>
        <begin position="757"/>
        <end position="776"/>
    </location>
</feature>
<dbReference type="EMBL" id="RBNJ01003742">
    <property type="protein sequence ID" value="RUS30572.1"/>
    <property type="molecule type" value="Genomic_DNA"/>
</dbReference>
<accession>A0A433QLA8</accession>
<keyword evidence="1" id="KW-0862">Zinc</keyword>
<dbReference type="PANTHER" id="PTHR46557:SF1">
    <property type="entry name" value="SERINE_THREONINE-PROTEIN PHOSPHATASE 1 REGULATORY SUBUNIT 10"/>
    <property type="match status" value="1"/>
</dbReference>
<sequence>MAVYTWFNRRRSKDKDDAAKDTIDPSVIMQGSRDGTPMELDQSDDYAMDDTGIAELEDSQNIQSIELREPSYSLPSLNSPLLPPPQPQIQQQVVSQQQHHNENSDELSTLVGPTGGIPSPTSLRHLVQMMRNETRLVRRSVMLTMIMRTNDISMLKRFGIAIFTSGLLRARVSFYVTTSTCEAPLKIQTIQDGNHFESIYILCVVVCVTNTSFVNSKGLVILRAWLAETAKSDNAALLVKLLEPLLRKAVSRLESVDRPVKKTSTVPNIQREVPKTKAVTDTGFFDTLLATSQTKTSMPSKSAVSNQISIGSNNRIPKLGYTLKPPTSQPKKTPMLSIDSILETWNASKTSTAIDQSQLGAQSGGDTTSNTLITNSEDVVSTKKRKKVTWASGDELEKIKIFESDPDELGSEMYGLGTPHEFGNARDMDINEAKAAFHSDMQATMDWYPPAAIWFPDNFPVLDVIISEETKTQTLREQVALAAVYFTETHIPSSPAEPDEIPNDNLLNVRVIPLTDESEAPYITPIPTLVMPTSSGILSLSNTGIVNDALGSSGTLPTIVSTSIAQQVPVSTASVDLSLLASMSATQLASILGARTTPTATDVTSSVSGVTPNHTIPVSHLTSVGNSPQVAGSNMYQGASTNPPEQPQPQPQLVHQLLQSPALMHEFLAQLGQLQTPPQATAPQHSRQQDYHMQQPLQHDYRPSSTQDYRTEEIYSDDYDGYDAEPSSRSGRLTPQDRERDRAYGFGRGRGNAMNTPCRFYAMGRCLKGSHCAFKH</sequence>